<dbReference type="Pfam" id="PF00082">
    <property type="entry name" value="Peptidase_S8"/>
    <property type="match status" value="1"/>
</dbReference>
<keyword evidence="4 5" id="KW-0720">Serine protease</keyword>
<dbReference type="InterPro" id="IPR036852">
    <property type="entry name" value="Peptidase_S8/S53_dom_sf"/>
</dbReference>
<dbReference type="InterPro" id="IPR015500">
    <property type="entry name" value="Peptidase_S8_subtilisin-rel"/>
</dbReference>
<dbReference type="InterPro" id="IPR000209">
    <property type="entry name" value="Peptidase_S8/S53_dom"/>
</dbReference>
<evidence type="ECO:0000313" key="10">
    <source>
        <dbReference type="Proteomes" id="UP000007879"/>
    </source>
</evidence>
<proteinExistence type="inferred from homology"/>
<dbReference type="InterPro" id="IPR050131">
    <property type="entry name" value="Peptidase_S8_subtilisin-like"/>
</dbReference>
<dbReference type="PROSITE" id="PS00136">
    <property type="entry name" value="SUBTILASE_ASP"/>
    <property type="match status" value="1"/>
</dbReference>
<dbReference type="RefSeq" id="XP_019849378.1">
    <property type="nucleotide sequence ID" value="XM_019993819.1"/>
</dbReference>
<keyword evidence="10" id="KW-1185">Reference proteome</keyword>
<reference evidence="9" key="2">
    <citation type="submission" date="2024-06" db="UniProtKB">
        <authorList>
            <consortium name="EnsemblMetazoa"/>
        </authorList>
    </citation>
    <scope>IDENTIFICATION</scope>
</reference>
<dbReference type="PANTHER" id="PTHR43806:SF58">
    <property type="entry name" value="ALKALINE PROTEASE 1-RELATED"/>
    <property type="match status" value="1"/>
</dbReference>
<feature type="signal peptide" evidence="7">
    <location>
        <begin position="1"/>
        <end position="25"/>
    </location>
</feature>
<feature type="active site" description="Charge relay system" evidence="5">
    <location>
        <position position="186"/>
    </location>
</feature>
<dbReference type="InterPro" id="IPR022398">
    <property type="entry name" value="Peptidase_S8_His-AS"/>
</dbReference>
<dbReference type="Proteomes" id="UP000007879">
    <property type="component" value="Unassembled WGS sequence"/>
</dbReference>
<dbReference type="Gene3D" id="3.30.70.80">
    <property type="entry name" value="Peptidase S8 propeptide/proteinase inhibitor I9"/>
    <property type="match status" value="1"/>
</dbReference>
<evidence type="ECO:0000256" key="4">
    <source>
        <dbReference type="ARBA" id="ARBA00022825"/>
    </source>
</evidence>
<dbReference type="InterPro" id="IPR023828">
    <property type="entry name" value="Peptidase_S8_Ser-AS"/>
</dbReference>
<dbReference type="Gene3D" id="3.40.50.200">
    <property type="entry name" value="Peptidase S8/S53 domain"/>
    <property type="match status" value="1"/>
</dbReference>
<keyword evidence="7" id="KW-0732">Signal</keyword>
<dbReference type="GO" id="GO:0006508">
    <property type="term" value="P:proteolysis"/>
    <property type="evidence" value="ECO:0007669"/>
    <property type="project" value="UniProtKB-KW"/>
</dbReference>
<comment type="similarity">
    <text evidence="1 5 6">Belongs to the peptidase S8 family.</text>
</comment>
<keyword evidence="3 5" id="KW-0378">Hydrolase</keyword>
<evidence type="ECO:0000313" key="9">
    <source>
        <dbReference type="EnsemblMetazoa" id="XP_019849378.1"/>
    </source>
</evidence>
<evidence type="ECO:0000256" key="2">
    <source>
        <dbReference type="ARBA" id="ARBA00022670"/>
    </source>
</evidence>
<evidence type="ECO:0000256" key="6">
    <source>
        <dbReference type="RuleBase" id="RU003355"/>
    </source>
</evidence>
<dbReference type="InterPro" id="IPR037045">
    <property type="entry name" value="S8pro/Inhibitor_I9_sf"/>
</dbReference>
<dbReference type="InterPro" id="IPR034193">
    <property type="entry name" value="PCSK9_ProteinaseK-like"/>
</dbReference>
<dbReference type="CDD" id="cd04077">
    <property type="entry name" value="Peptidases_S8_PCSK9_ProteinaseK_like"/>
    <property type="match status" value="1"/>
</dbReference>
<feature type="active site" description="Charge relay system" evidence="5">
    <location>
        <position position="148"/>
    </location>
</feature>
<feature type="chain" id="PRO_5042889221" description="Peptidase S8/S53 domain-containing protein" evidence="7">
    <location>
        <begin position="26"/>
        <end position="739"/>
    </location>
</feature>
<protein>
    <recommendedName>
        <fullName evidence="8">Peptidase S8/S53 domain-containing protein</fullName>
    </recommendedName>
</protein>
<evidence type="ECO:0000256" key="3">
    <source>
        <dbReference type="ARBA" id="ARBA00022801"/>
    </source>
</evidence>
<evidence type="ECO:0000256" key="5">
    <source>
        <dbReference type="PROSITE-ProRule" id="PRU01240"/>
    </source>
</evidence>
<dbReference type="SUPFAM" id="SSF54897">
    <property type="entry name" value="Protease propeptides/inhibitors"/>
    <property type="match status" value="1"/>
</dbReference>
<dbReference type="GO" id="GO:0005615">
    <property type="term" value="C:extracellular space"/>
    <property type="evidence" value="ECO:0007669"/>
    <property type="project" value="TreeGrafter"/>
</dbReference>
<dbReference type="SUPFAM" id="SSF52743">
    <property type="entry name" value="Subtilisin-like"/>
    <property type="match status" value="1"/>
</dbReference>
<evidence type="ECO:0000256" key="1">
    <source>
        <dbReference type="ARBA" id="ARBA00011073"/>
    </source>
</evidence>
<accession>A0AAN0IY61</accession>
<dbReference type="FunFam" id="3.40.50.200:FF:000016">
    <property type="entry name" value="Proprotein convertase subtilisin/kexin type 9"/>
    <property type="match status" value="1"/>
</dbReference>
<dbReference type="AlphaFoldDB" id="A0AAN0IY61"/>
<reference evidence="10" key="1">
    <citation type="journal article" date="2010" name="Nature">
        <title>The Amphimedon queenslandica genome and the evolution of animal complexity.</title>
        <authorList>
            <person name="Srivastava M."/>
            <person name="Simakov O."/>
            <person name="Chapman J."/>
            <person name="Fahey B."/>
            <person name="Gauthier M.E."/>
            <person name="Mitros T."/>
            <person name="Richards G.S."/>
            <person name="Conaco C."/>
            <person name="Dacre M."/>
            <person name="Hellsten U."/>
            <person name="Larroux C."/>
            <person name="Putnam N.H."/>
            <person name="Stanke M."/>
            <person name="Adamska M."/>
            <person name="Darling A."/>
            <person name="Degnan S.M."/>
            <person name="Oakley T.H."/>
            <person name="Plachetzki D.C."/>
            <person name="Zhai Y."/>
            <person name="Adamski M."/>
            <person name="Calcino A."/>
            <person name="Cummins S.F."/>
            <person name="Goodstein D.M."/>
            <person name="Harris C."/>
            <person name="Jackson D.J."/>
            <person name="Leys S.P."/>
            <person name="Shu S."/>
            <person name="Woodcroft B.J."/>
            <person name="Vervoort M."/>
            <person name="Kosik K.S."/>
            <person name="Manning G."/>
            <person name="Degnan B.M."/>
            <person name="Rokhsar D.S."/>
        </authorList>
    </citation>
    <scope>NUCLEOTIDE SEQUENCE [LARGE SCALE GENOMIC DNA]</scope>
</reference>
<dbReference type="PROSITE" id="PS00137">
    <property type="entry name" value="SUBTILASE_HIS"/>
    <property type="match status" value="1"/>
</dbReference>
<dbReference type="PROSITE" id="PS00138">
    <property type="entry name" value="SUBTILASE_SER"/>
    <property type="match status" value="1"/>
</dbReference>
<feature type="domain" description="Peptidase S8/S53" evidence="8">
    <location>
        <begin position="139"/>
        <end position="376"/>
    </location>
</feature>
<feature type="active site" description="Charge relay system" evidence="5">
    <location>
        <position position="343"/>
    </location>
</feature>
<sequence>MASSSKSAVFLILFSLLGGISYVESRRVIRAAPGEETTGNYIVVMEKETSHSTFEHIADEVRNESMDHKIAEKVEGPVAKIIAAKMTEEAAHRLKHQLGVEYIEQEAFATMSAVSWAVDRVDQVSSVLDNQPYTPCECGNGVDVYVLDTGIRYNHCEFGGRALYPGYDPVDNYNGGNRQGGDCQGHGTHVASLAVGNVSGLARCATAYSVRVLDCNGRGPYSVIIDGLNYVAGRIRSSNRTGVISMSLGGSFSSSLDQVVTNVVSQGIPVVASAGNDRGNACSKSPASNPGAITVAGSARGDNVYFNTNAGSCVDIFAPGASVTAASHSCSTCSCLRTLSGTSMAAPLVSGGIALLLEKEPSLSPAAISNRLKQNCIKNAISYTNLPVTYRSNTNNCLLHVNTDCSDDNSTCTKTRTFTFTQMTMSTRLVTETRISNIVTTATVTVTRSTDVTRTHTVAVTERITPTVTTCPGPTPTSTPVSGFASCAEVSGPSGNYVLQTKDGPTTVYCELEKEIKGDRGFMRIANVNMSDPNTDCPDGLSLRTDGNLRTCQRDEQGKGCSSAHFNTSGFEYSKVCGRIRGYQWASPNAFYWYQRNKRLTINDLYVDGAVLTNQVNESRSHIWTFAAAIDEVGRSGAAFDCQCTNREVIIDFETPSFVGNDYFCETGSRNFFEYNTFYTADPLWDGKGCGEVSTCCDKGEWFCKDVPKTSSDIELRLCGNEERFNEDTPLDLIELYVK</sequence>
<dbReference type="PANTHER" id="PTHR43806">
    <property type="entry name" value="PEPTIDASE S8"/>
    <property type="match status" value="1"/>
</dbReference>
<keyword evidence="2 5" id="KW-0645">Protease</keyword>
<dbReference type="GO" id="GO:0004252">
    <property type="term" value="F:serine-type endopeptidase activity"/>
    <property type="evidence" value="ECO:0007669"/>
    <property type="project" value="UniProtKB-UniRule"/>
</dbReference>
<dbReference type="PROSITE" id="PS51892">
    <property type="entry name" value="SUBTILASE"/>
    <property type="match status" value="1"/>
</dbReference>
<evidence type="ECO:0000259" key="8">
    <source>
        <dbReference type="Pfam" id="PF00082"/>
    </source>
</evidence>
<organism evidence="9 10">
    <name type="scientific">Amphimedon queenslandica</name>
    <name type="common">Sponge</name>
    <dbReference type="NCBI Taxonomy" id="400682"/>
    <lineage>
        <taxon>Eukaryota</taxon>
        <taxon>Metazoa</taxon>
        <taxon>Porifera</taxon>
        <taxon>Demospongiae</taxon>
        <taxon>Heteroscleromorpha</taxon>
        <taxon>Haplosclerida</taxon>
        <taxon>Niphatidae</taxon>
        <taxon>Amphimedon</taxon>
    </lineage>
</organism>
<dbReference type="EnsemblMetazoa" id="XM_019993819.1">
    <property type="protein sequence ID" value="XP_019849378.1"/>
    <property type="gene ID" value="LOC100633843"/>
</dbReference>
<name>A0AAN0IY61_AMPQE</name>
<dbReference type="InterPro" id="IPR023827">
    <property type="entry name" value="Peptidase_S8_Asp-AS"/>
</dbReference>
<dbReference type="PRINTS" id="PR00723">
    <property type="entry name" value="SUBTILISIN"/>
</dbReference>
<evidence type="ECO:0000256" key="7">
    <source>
        <dbReference type="SAM" id="SignalP"/>
    </source>
</evidence>
<dbReference type="GeneID" id="100633843"/>